<accession>A0AAD4E1E5</accession>
<feature type="compositionally biased region" description="Low complexity" evidence="1">
    <location>
        <begin position="511"/>
        <end position="523"/>
    </location>
</feature>
<keyword evidence="3" id="KW-1185">Reference proteome</keyword>
<evidence type="ECO:0000313" key="3">
    <source>
        <dbReference type="Proteomes" id="UP001195769"/>
    </source>
</evidence>
<proteinExistence type="predicted"/>
<feature type="compositionally biased region" description="Basic and acidic residues" evidence="1">
    <location>
        <begin position="698"/>
        <end position="708"/>
    </location>
</feature>
<feature type="region of interest" description="Disordered" evidence="1">
    <location>
        <begin position="687"/>
        <end position="708"/>
    </location>
</feature>
<dbReference type="Proteomes" id="UP001195769">
    <property type="component" value="Unassembled WGS sequence"/>
</dbReference>
<dbReference type="EMBL" id="JABBWK010000042">
    <property type="protein sequence ID" value="KAG1897939.1"/>
    <property type="molecule type" value="Genomic_DNA"/>
</dbReference>
<dbReference type="GeneID" id="64661726"/>
<protein>
    <submittedName>
        <fullName evidence="2">Uncharacterized protein</fullName>
    </submittedName>
</protein>
<dbReference type="AlphaFoldDB" id="A0AAD4E1E5"/>
<sequence length="708" mass="79520">MHIPAINAGDTLIPLWCGTFRADPDNNKSMWPLAVLMKETWKKNGSTIGDATPFLPGSFDRPPHNPAEKINSGFKAWEWLLYLYRMGLAALFGVLPDPYWTNLCHLVSGMCLMQQYHITRTDLMKAHEHLLTFAHDFETIYYQRHIDRLHFVRPWIHSTTHIPSETITKGPPICSSQWTMECTIGNLAQEICLHNSSIYANLSRRAAHHCQINAIKAIILTIEPEQNSLPGVTRPRKWLHLAMSKRTECPPSPSVTRWARLRLPNGQVARSAWKENAMSRQPHIARNVKLSIDGEMSIAEVLFYFNMTIHDETKTFALVPQFSPPHAELLRCSFQTVVACHYCGDTSLKLIEVSTIQSVVAMVLHRFPVIDDTLFYLIERPGLDIIQMGGSEDTDEQGNPVSAQHAKAIRQLMLSSFRQLETQGLAPESIGQALLQVLHWLTHTLCKQFLELRLCADNWKSMKLMIDNYSQWYNYHVKRRGTKRIKSEDIPLAGDELCESSVDTLLPSISTSDPLSSSDYLDPMIDPALQEPPTKKQRLEDAENTTSEVLPQLEIPLLPAEIDEPALPSLSLANEKQTGTLNVEVKNPLAGFVFKPATTTSSAPTPFLSRPSRMPPSVADVASLAVKMELVATENTITKTANMISNTQPVKKLAKNGHQQEPASAFALYWDDLSTSMKEEYKSKALAQARSSSTQQAVDREDAINIDE</sequence>
<organism evidence="2 3">
    <name type="scientific">Suillus fuscotomentosus</name>
    <dbReference type="NCBI Taxonomy" id="1912939"/>
    <lineage>
        <taxon>Eukaryota</taxon>
        <taxon>Fungi</taxon>
        <taxon>Dikarya</taxon>
        <taxon>Basidiomycota</taxon>
        <taxon>Agaricomycotina</taxon>
        <taxon>Agaricomycetes</taxon>
        <taxon>Agaricomycetidae</taxon>
        <taxon>Boletales</taxon>
        <taxon>Suillineae</taxon>
        <taxon>Suillaceae</taxon>
        <taxon>Suillus</taxon>
    </lineage>
</organism>
<dbReference type="RefSeq" id="XP_041223515.1">
    <property type="nucleotide sequence ID" value="XM_041367428.1"/>
</dbReference>
<name>A0AAD4E1E5_9AGAM</name>
<comment type="caution">
    <text evidence="2">The sequence shown here is derived from an EMBL/GenBank/DDBJ whole genome shotgun (WGS) entry which is preliminary data.</text>
</comment>
<evidence type="ECO:0000313" key="2">
    <source>
        <dbReference type="EMBL" id="KAG1897939.1"/>
    </source>
</evidence>
<evidence type="ECO:0000256" key="1">
    <source>
        <dbReference type="SAM" id="MobiDB-lite"/>
    </source>
</evidence>
<gene>
    <name evidence="2" type="ORF">F5891DRAFT_1191249</name>
</gene>
<reference evidence="2" key="1">
    <citation type="journal article" date="2020" name="New Phytol.">
        <title>Comparative genomics reveals dynamic genome evolution in host specialist ectomycorrhizal fungi.</title>
        <authorList>
            <person name="Lofgren L.A."/>
            <person name="Nguyen N.H."/>
            <person name="Vilgalys R."/>
            <person name="Ruytinx J."/>
            <person name="Liao H.L."/>
            <person name="Branco S."/>
            <person name="Kuo A."/>
            <person name="LaButti K."/>
            <person name="Lipzen A."/>
            <person name="Andreopoulos W."/>
            <person name="Pangilinan J."/>
            <person name="Riley R."/>
            <person name="Hundley H."/>
            <person name="Na H."/>
            <person name="Barry K."/>
            <person name="Grigoriev I.V."/>
            <person name="Stajich J.E."/>
            <person name="Kennedy P.G."/>
        </authorList>
    </citation>
    <scope>NUCLEOTIDE SEQUENCE</scope>
    <source>
        <strain evidence="2">FC203</strain>
    </source>
</reference>
<feature type="region of interest" description="Disordered" evidence="1">
    <location>
        <begin position="511"/>
        <end position="546"/>
    </location>
</feature>